<dbReference type="CDD" id="cd06529">
    <property type="entry name" value="S24_LexA-like"/>
    <property type="match status" value="1"/>
</dbReference>
<comment type="similarity">
    <text evidence="1 7">Belongs to the peptidase S24 family.</text>
</comment>
<feature type="domain" description="Peptidase S24/S26A/S26B/S26C" evidence="8">
    <location>
        <begin position="20"/>
        <end position="130"/>
    </location>
</feature>
<dbReference type="Proteomes" id="UP000481339">
    <property type="component" value="Unassembled WGS sequence"/>
</dbReference>
<keyword evidence="6" id="KW-0742">SOS response</keyword>
<dbReference type="InterPro" id="IPR006197">
    <property type="entry name" value="Peptidase_S24_LexA"/>
</dbReference>
<evidence type="ECO:0000256" key="4">
    <source>
        <dbReference type="ARBA" id="ARBA00022813"/>
    </source>
</evidence>
<proteinExistence type="inferred from homology"/>
<dbReference type="EMBL" id="WBKA01000009">
    <property type="protein sequence ID" value="KAB1631139.1"/>
    <property type="molecule type" value="Genomic_DNA"/>
</dbReference>
<keyword evidence="2" id="KW-0227">DNA damage</keyword>
<dbReference type="GO" id="GO:0009432">
    <property type="term" value="P:SOS response"/>
    <property type="evidence" value="ECO:0007669"/>
    <property type="project" value="UniProtKB-KW"/>
</dbReference>
<dbReference type="EC" id="2.7.7.7" evidence="9"/>
<evidence type="ECO:0000256" key="7">
    <source>
        <dbReference type="RuleBase" id="RU003991"/>
    </source>
</evidence>
<dbReference type="PANTHER" id="PTHR33516">
    <property type="entry name" value="LEXA REPRESSOR"/>
    <property type="match status" value="1"/>
</dbReference>
<reference evidence="9 10" key="1">
    <citation type="submission" date="2019-09" db="EMBL/GenBank/DDBJ databases">
        <title>Phylogeny of genus Pseudoclavibacter and closely related genus.</title>
        <authorList>
            <person name="Li Y."/>
        </authorList>
    </citation>
    <scope>NUCLEOTIDE SEQUENCE [LARGE SCALE GENOMIC DNA]</scope>
    <source>
        <strain evidence="9 10">JCM 16921</strain>
    </source>
</reference>
<dbReference type="Gene3D" id="2.10.109.10">
    <property type="entry name" value="Umud Fragment, subunit A"/>
    <property type="match status" value="1"/>
</dbReference>
<accession>A0A7C8FTD1</accession>
<dbReference type="RefSeq" id="WP_158036888.1">
    <property type="nucleotide sequence ID" value="NZ_BAAAZV010000016.1"/>
</dbReference>
<keyword evidence="10" id="KW-1185">Reference proteome</keyword>
<dbReference type="GO" id="GO:0003677">
    <property type="term" value="F:DNA binding"/>
    <property type="evidence" value="ECO:0007669"/>
    <property type="project" value="InterPro"/>
</dbReference>
<evidence type="ECO:0000256" key="6">
    <source>
        <dbReference type="ARBA" id="ARBA00023236"/>
    </source>
</evidence>
<evidence type="ECO:0000256" key="1">
    <source>
        <dbReference type="ARBA" id="ARBA00007484"/>
    </source>
</evidence>
<dbReference type="OrthoDB" id="9787787at2"/>
<dbReference type="SUPFAM" id="SSF51306">
    <property type="entry name" value="LexA/Signal peptidase"/>
    <property type="match status" value="1"/>
</dbReference>
<keyword evidence="3 7" id="KW-0378">Hydrolase</keyword>
<dbReference type="InterPro" id="IPR015927">
    <property type="entry name" value="Peptidase_S24_S26A/B/C"/>
</dbReference>
<dbReference type="PRINTS" id="PR00726">
    <property type="entry name" value="LEXASERPTASE"/>
</dbReference>
<dbReference type="GO" id="GO:0003887">
    <property type="term" value="F:DNA-directed DNA polymerase activity"/>
    <property type="evidence" value="ECO:0007669"/>
    <property type="project" value="UniProtKB-EC"/>
</dbReference>
<protein>
    <submittedName>
        <fullName evidence="9">Translesion error-prone DNA polymerase V autoproteolytic subunit</fullName>
        <ecNumber evidence="9">2.7.7.7</ecNumber>
    </submittedName>
</protein>
<evidence type="ECO:0000256" key="3">
    <source>
        <dbReference type="ARBA" id="ARBA00022801"/>
    </source>
</evidence>
<keyword evidence="4 7" id="KW-0068">Autocatalytic cleavage</keyword>
<dbReference type="Pfam" id="PF00717">
    <property type="entry name" value="Peptidase_S24"/>
    <property type="match status" value="1"/>
</dbReference>
<organism evidence="9 10">
    <name type="scientific">Pseudoclavibacter caeni</name>
    <dbReference type="NCBI Taxonomy" id="908846"/>
    <lineage>
        <taxon>Bacteria</taxon>
        <taxon>Bacillati</taxon>
        <taxon>Actinomycetota</taxon>
        <taxon>Actinomycetes</taxon>
        <taxon>Micrococcales</taxon>
        <taxon>Microbacteriaceae</taxon>
        <taxon>Pseudoclavibacter</taxon>
    </lineage>
</organism>
<sequence>MPMRVRPREHVAVLAAATPVHAGFPSPAQDYFDGAIDLNEHLIGDPVATFLVRVAGDSMIGAGIADGDEVIVDRSLDPGDGSVVIAVVDGELTIKRLRLTGHGPELHPENPAYPVIRVGSAAELVIWGVVTRCLHRL</sequence>
<dbReference type="GO" id="GO:0006355">
    <property type="term" value="P:regulation of DNA-templated transcription"/>
    <property type="evidence" value="ECO:0007669"/>
    <property type="project" value="InterPro"/>
</dbReference>
<evidence type="ECO:0000256" key="2">
    <source>
        <dbReference type="ARBA" id="ARBA00022763"/>
    </source>
</evidence>
<comment type="caution">
    <text evidence="9">The sequence shown here is derived from an EMBL/GenBank/DDBJ whole genome shotgun (WGS) entry which is preliminary data.</text>
</comment>
<dbReference type="NCBIfam" id="NF007621">
    <property type="entry name" value="PRK10276.1"/>
    <property type="match status" value="1"/>
</dbReference>
<dbReference type="GO" id="GO:0016787">
    <property type="term" value="F:hydrolase activity"/>
    <property type="evidence" value="ECO:0007669"/>
    <property type="project" value="UniProtKB-KW"/>
</dbReference>
<evidence type="ECO:0000259" key="8">
    <source>
        <dbReference type="Pfam" id="PF00717"/>
    </source>
</evidence>
<keyword evidence="9" id="KW-0548">Nucleotidyltransferase</keyword>
<evidence type="ECO:0000256" key="5">
    <source>
        <dbReference type="ARBA" id="ARBA00023204"/>
    </source>
</evidence>
<dbReference type="InterPro" id="IPR050077">
    <property type="entry name" value="LexA_repressor"/>
</dbReference>
<evidence type="ECO:0000313" key="9">
    <source>
        <dbReference type="EMBL" id="KAB1631139.1"/>
    </source>
</evidence>
<dbReference type="InterPro" id="IPR039418">
    <property type="entry name" value="LexA-like"/>
</dbReference>
<dbReference type="InterPro" id="IPR036286">
    <property type="entry name" value="LexA/Signal_pep-like_sf"/>
</dbReference>
<dbReference type="GO" id="GO:0006281">
    <property type="term" value="P:DNA repair"/>
    <property type="evidence" value="ECO:0007669"/>
    <property type="project" value="UniProtKB-KW"/>
</dbReference>
<dbReference type="PANTHER" id="PTHR33516:SF2">
    <property type="entry name" value="LEXA REPRESSOR-RELATED"/>
    <property type="match status" value="1"/>
</dbReference>
<evidence type="ECO:0000313" key="10">
    <source>
        <dbReference type="Proteomes" id="UP000481339"/>
    </source>
</evidence>
<keyword evidence="9" id="KW-0808">Transferase</keyword>
<gene>
    <name evidence="9" type="primary">umuD</name>
    <name evidence="9" type="ORF">F8O02_08755</name>
</gene>
<name>A0A7C8FTD1_9MICO</name>
<dbReference type="AlphaFoldDB" id="A0A7C8FTD1"/>
<keyword evidence="5" id="KW-0234">DNA repair</keyword>